<dbReference type="GO" id="GO:0005886">
    <property type="term" value="C:plasma membrane"/>
    <property type="evidence" value="ECO:0007669"/>
    <property type="project" value="UniProtKB-SubCell"/>
</dbReference>
<feature type="signal peptide" evidence="14">
    <location>
        <begin position="1"/>
        <end position="15"/>
    </location>
</feature>
<evidence type="ECO:0000256" key="7">
    <source>
        <dbReference type="ARBA" id="ARBA00022795"/>
    </source>
</evidence>
<proteinExistence type="inferred from homology"/>
<dbReference type="PRINTS" id="PR00951">
    <property type="entry name" value="FLGBIOSNFLIP"/>
</dbReference>
<keyword evidence="14" id="KW-0732">Signal</keyword>
<evidence type="ECO:0000256" key="2">
    <source>
        <dbReference type="ARBA" id="ARBA00006257"/>
    </source>
</evidence>
<comment type="subcellular location">
    <subcellularLocation>
        <location evidence="13">Cell membrane</location>
        <topology evidence="13">Multi-pass membrane protein</topology>
    </subcellularLocation>
    <subcellularLocation>
        <location evidence="13">Bacterial flagellum basal body</location>
    </subcellularLocation>
</comment>
<evidence type="ECO:0000256" key="8">
    <source>
        <dbReference type="ARBA" id="ARBA00022927"/>
    </source>
</evidence>
<evidence type="ECO:0000313" key="15">
    <source>
        <dbReference type="EMBL" id="ODC05421.1"/>
    </source>
</evidence>
<dbReference type="NCBIfam" id="NF009438">
    <property type="entry name" value="PRK12797.1"/>
    <property type="match status" value="1"/>
</dbReference>
<reference evidence="15 16" key="1">
    <citation type="submission" date="2016-08" db="EMBL/GenBank/DDBJ databases">
        <authorList>
            <person name="Seilhamer J.J."/>
        </authorList>
    </citation>
    <scope>NUCLEOTIDE SEQUENCE [LARGE SCALE GENOMIC DNA]</scope>
    <source>
        <strain evidence="15 16">PH27A</strain>
    </source>
</reference>
<accession>A0A1E2VEL6</accession>
<protein>
    <recommendedName>
        <fullName evidence="3 13">Flagellar biosynthetic protein FliP</fullName>
    </recommendedName>
</protein>
<evidence type="ECO:0000256" key="14">
    <source>
        <dbReference type="SAM" id="SignalP"/>
    </source>
</evidence>
<evidence type="ECO:0000256" key="12">
    <source>
        <dbReference type="ARBA" id="ARBA00023225"/>
    </source>
</evidence>
<keyword evidence="16" id="KW-1185">Reference proteome</keyword>
<comment type="similarity">
    <text evidence="2 13">Belongs to the FliP/MopC/SpaP family.</text>
</comment>
<evidence type="ECO:0000256" key="1">
    <source>
        <dbReference type="ARBA" id="ARBA00003663"/>
    </source>
</evidence>
<name>A0A1E2VEL6_9GAMM</name>
<evidence type="ECO:0000256" key="6">
    <source>
        <dbReference type="ARBA" id="ARBA00022692"/>
    </source>
</evidence>
<keyword evidence="5 13" id="KW-1003">Cell membrane</keyword>
<keyword evidence="11" id="KW-0975">Bacterial flagellum</keyword>
<keyword evidence="6 13" id="KW-0812">Transmembrane</keyword>
<evidence type="ECO:0000256" key="4">
    <source>
        <dbReference type="ARBA" id="ARBA00022448"/>
    </source>
</evidence>
<evidence type="ECO:0000256" key="3">
    <source>
        <dbReference type="ARBA" id="ARBA00021714"/>
    </source>
</evidence>
<dbReference type="PROSITE" id="PS01061">
    <property type="entry name" value="FLIP_2"/>
    <property type="match status" value="1"/>
</dbReference>
<keyword evidence="7 13" id="KW-1005">Bacterial flagellum biogenesis</keyword>
<evidence type="ECO:0000256" key="5">
    <source>
        <dbReference type="ARBA" id="ARBA00022475"/>
    </source>
</evidence>
<keyword evidence="4 13" id="KW-0813">Transport</keyword>
<dbReference type="PANTHER" id="PTHR30587:SF0">
    <property type="entry name" value="FLAGELLAR BIOSYNTHETIC PROTEIN FLIP"/>
    <property type="match status" value="1"/>
</dbReference>
<feature type="transmembrane region" description="Helical" evidence="13">
    <location>
        <begin position="182"/>
        <end position="208"/>
    </location>
</feature>
<sequence>MIALLCACFSAPVLAAPEGIDALKMTPDGEGGETYSVTLQILAIMTALTFIPAALIMMTSFTRIVVVLAILRQALGLQQTPSTQILIGLALFLTMFIMTPVWERVNEEALQPYLNEQMGPVDAVKQASLPLREFMFSQTREEDLDLFGRIGGYKVFEDEEDVPFTVLVPAFVTSELKTAFQIGFMLFIPFLIIDMVVASILMAMGMMMLSPIIISLPFKLMLFVLVDGWSLVMGTLAASYGF</sequence>
<keyword evidence="15" id="KW-0282">Flagellum</keyword>
<dbReference type="PRINTS" id="PR01302">
    <property type="entry name" value="TYPE3IMPPROT"/>
</dbReference>
<dbReference type="EMBL" id="MDTQ01000001">
    <property type="protein sequence ID" value="ODC05421.1"/>
    <property type="molecule type" value="Genomic_DNA"/>
</dbReference>
<dbReference type="GO" id="GO:0009306">
    <property type="term" value="P:protein secretion"/>
    <property type="evidence" value="ECO:0007669"/>
    <property type="project" value="UniProtKB-UniRule"/>
</dbReference>
<keyword evidence="8 13" id="KW-0653">Protein transport</keyword>
<dbReference type="Pfam" id="PF00813">
    <property type="entry name" value="FliP"/>
    <property type="match status" value="1"/>
</dbReference>
<dbReference type="STRING" id="197479.BFW38_12045"/>
<feature type="transmembrane region" description="Helical" evidence="13">
    <location>
        <begin position="83"/>
        <end position="102"/>
    </location>
</feature>
<comment type="function">
    <text evidence="1 13">Plays a role in the flagellum-specific transport system.</text>
</comment>
<keyword evidence="15" id="KW-0966">Cell projection</keyword>
<dbReference type="Proteomes" id="UP000094291">
    <property type="component" value="Unassembled WGS sequence"/>
</dbReference>
<keyword evidence="10 13" id="KW-0472">Membrane</keyword>
<evidence type="ECO:0000256" key="11">
    <source>
        <dbReference type="ARBA" id="ARBA00023143"/>
    </source>
</evidence>
<organism evidence="15 16">
    <name type="scientific">Terasakiispira papahanaumokuakeensis</name>
    <dbReference type="NCBI Taxonomy" id="197479"/>
    <lineage>
        <taxon>Bacteria</taxon>
        <taxon>Pseudomonadati</taxon>
        <taxon>Pseudomonadota</taxon>
        <taxon>Gammaproteobacteria</taxon>
        <taxon>Oceanospirillales</taxon>
        <taxon>Terasakiispira</taxon>
    </lineage>
</organism>
<dbReference type="NCBIfam" id="TIGR01103">
    <property type="entry name" value="fliP"/>
    <property type="match status" value="1"/>
</dbReference>
<feature type="transmembrane region" description="Helical" evidence="13">
    <location>
        <begin position="39"/>
        <end position="71"/>
    </location>
</feature>
<keyword evidence="12 13" id="KW-1006">Bacterial flagellum protein export</keyword>
<feature type="chain" id="PRO_5013040233" description="Flagellar biosynthetic protein FliP" evidence="14">
    <location>
        <begin position="16"/>
        <end position="242"/>
    </location>
</feature>
<dbReference type="GO" id="GO:0044781">
    <property type="term" value="P:bacterial-type flagellum organization"/>
    <property type="evidence" value="ECO:0007669"/>
    <property type="project" value="UniProtKB-UniRule"/>
</dbReference>
<evidence type="ECO:0000256" key="10">
    <source>
        <dbReference type="ARBA" id="ARBA00023136"/>
    </source>
</evidence>
<dbReference type="InterPro" id="IPR005837">
    <property type="entry name" value="FliP"/>
</dbReference>
<feature type="transmembrane region" description="Helical" evidence="13">
    <location>
        <begin position="220"/>
        <end position="240"/>
    </location>
</feature>
<evidence type="ECO:0000313" key="16">
    <source>
        <dbReference type="Proteomes" id="UP000094291"/>
    </source>
</evidence>
<dbReference type="PANTHER" id="PTHR30587">
    <property type="entry name" value="FLAGELLAR BIOSYNTHETIC PROTEIN FLIP"/>
    <property type="match status" value="1"/>
</dbReference>
<dbReference type="GO" id="GO:0009425">
    <property type="term" value="C:bacterial-type flagellum basal body"/>
    <property type="evidence" value="ECO:0007669"/>
    <property type="project" value="UniProtKB-SubCell"/>
</dbReference>
<gene>
    <name evidence="13" type="primary">fliP</name>
    <name evidence="15" type="ORF">BFW38_12045</name>
</gene>
<dbReference type="InterPro" id="IPR005838">
    <property type="entry name" value="T3SS_IM_P"/>
</dbReference>
<dbReference type="AlphaFoldDB" id="A0A1E2VEL6"/>
<keyword evidence="9 13" id="KW-1133">Transmembrane helix</keyword>
<comment type="caution">
    <text evidence="15">The sequence shown here is derived from an EMBL/GenBank/DDBJ whole genome shotgun (WGS) entry which is preliminary data.</text>
</comment>
<evidence type="ECO:0000256" key="13">
    <source>
        <dbReference type="RuleBase" id="RU362069"/>
    </source>
</evidence>
<evidence type="ECO:0000256" key="9">
    <source>
        <dbReference type="ARBA" id="ARBA00022989"/>
    </source>
</evidence>
<dbReference type="PROSITE" id="PS01060">
    <property type="entry name" value="FLIP_1"/>
    <property type="match status" value="1"/>
</dbReference>
<keyword evidence="15" id="KW-0969">Cilium</keyword>